<dbReference type="PANTHER" id="PTHR36220">
    <property type="entry name" value="UNNAMED PRODUCT"/>
    <property type="match status" value="1"/>
</dbReference>
<dbReference type="RefSeq" id="WP_094415590.1">
    <property type="nucleotide sequence ID" value="NZ_NOXV01000287.1"/>
</dbReference>
<comment type="caution">
    <text evidence="5">The sequence shown here is derived from an EMBL/GenBank/DDBJ whole genome shotgun (WGS) entry which is preliminary data.</text>
</comment>
<dbReference type="Gene3D" id="2.130.10.130">
    <property type="entry name" value="Integrin alpha, N-terminal"/>
    <property type="match status" value="2"/>
</dbReference>
<dbReference type="SMART" id="SM00191">
    <property type="entry name" value="Int_alpha"/>
    <property type="match status" value="5"/>
</dbReference>
<dbReference type="Proteomes" id="UP000216605">
    <property type="component" value="Unassembled WGS sequence"/>
</dbReference>
<accession>A0A255Z0U0</accession>
<evidence type="ECO:0000313" key="5">
    <source>
        <dbReference type="EMBL" id="OYQ35072.1"/>
    </source>
</evidence>
<name>A0A255Z0U0_9FLAO</name>
<dbReference type="PANTHER" id="PTHR36220:SF1">
    <property type="entry name" value="GAMMA TUBULIN COMPLEX COMPONENT C-TERMINAL DOMAIN-CONTAINING PROTEIN"/>
    <property type="match status" value="1"/>
</dbReference>
<organism evidence="5 6">
    <name type="scientific">Flavobacterium cyanobacteriorum</name>
    <dbReference type="NCBI Taxonomy" id="2022802"/>
    <lineage>
        <taxon>Bacteria</taxon>
        <taxon>Pseudomonadati</taxon>
        <taxon>Bacteroidota</taxon>
        <taxon>Flavobacteriia</taxon>
        <taxon>Flavobacteriales</taxon>
        <taxon>Flavobacteriaceae</taxon>
        <taxon>Flavobacterium</taxon>
    </lineage>
</organism>
<keyword evidence="6" id="KW-1185">Reference proteome</keyword>
<dbReference type="InterPro" id="IPR013519">
    <property type="entry name" value="Int_alpha_beta-p"/>
</dbReference>
<evidence type="ECO:0000256" key="2">
    <source>
        <dbReference type="ARBA" id="ARBA00022737"/>
    </source>
</evidence>
<sequence>MKKLFITLLTLGALHLNAQVKIGDNPTSINPNSLLELESTSKGFLLPRMTTMERDAITQPSNALLIYNTTEGCINIFNETVQEWRSICANQSTGSAVFEADCSSLVISGTYTTGVELIPEENFLTLNVQVTEVGNYNIVANSGGMFFAAAGEFLTEGSQVITLRGQGFPLVSGVNFLGIQIGNKLCTSVVNVANGIAVVTGCGTLGSLTGEIFANETIQEDTVFQSYTAGPVYTGGSSFGITSSPSNGIRISKPVNGVLNGTGAPIDYILSGKPELPGFTTLSYSINGFSCSFNVPVLSGTGRATSVTCGGATAGAYQVGTPMNPSNTKVVTLLVTVAGTFYIRTNTVNGVYFEGSVNAVNTGTLNVTLTAVGTPQTVSTSSYTVTVNSIPALFTSCNFTINYTLPSSVPAFNTISCTSFSVTASYIKANNTGAGDSFGGQYEYGFNNFGKGAQIAADGLTMVVGAQREDGDLSGGNINATNNNNRTDAGTAYIYTRANISSNWTFQAKLKPTVLDASDVFGNAVAISSDGNTVVIGARAEDGSGTGVNPTSNNSLADAGAAYVFVRTGTTWSQQAYLKSPAPSASDRFGCSVTISGDGNTVAVGAVSEDGSGTGINPTANDALNASGAVYTFTRSGSTWSYEAYIKASNAGASDLFGVSIALNSDGTTLAVGAYGEDSASFGINSTNNNSATDAGAAYVFQKTAGVWAQQAYVKASNTGAGDYFGISVSLDASGNVLVVGAELEDGNGTGVNPGANNSASNAGAAYVFNRAGTTWTQTAYLKAINAGASDQFGNAVAISANGEFILVGAPYEDGSVGCVNPVNNNTTSGTGAAYLYSFVGGQWVYGFTYKMHTGVGLNINDFFGHVVSISSNGRSVLVGAYGEDGSGSGINPAANNSASAAGAVIVYTRD</sequence>
<dbReference type="Pfam" id="PF14312">
    <property type="entry name" value="FG-GAP_2"/>
    <property type="match status" value="5"/>
</dbReference>
<protein>
    <recommendedName>
        <fullName evidence="7">Integrin</fullName>
    </recommendedName>
</protein>
<reference evidence="5 6" key="1">
    <citation type="submission" date="2017-07" db="EMBL/GenBank/DDBJ databases">
        <title>Flavobacterium cyanobacteriorum sp. nov., isolated from cyanobacterial aggregates in a eutrophic lake.</title>
        <authorList>
            <person name="Cai H."/>
        </authorList>
    </citation>
    <scope>NUCLEOTIDE SEQUENCE [LARGE SCALE GENOMIC DNA]</scope>
    <source>
        <strain evidence="5 6">TH021</strain>
    </source>
</reference>
<dbReference type="EMBL" id="NOXV01000287">
    <property type="protein sequence ID" value="OYQ35072.1"/>
    <property type="molecule type" value="Genomic_DNA"/>
</dbReference>
<evidence type="ECO:0000256" key="3">
    <source>
        <dbReference type="ARBA" id="ARBA00023180"/>
    </source>
</evidence>
<proteinExistence type="predicted"/>
<dbReference type="InterPro" id="IPR013517">
    <property type="entry name" value="FG-GAP"/>
</dbReference>
<keyword evidence="1 4" id="KW-0732">Signal</keyword>
<keyword evidence="2" id="KW-0677">Repeat</keyword>
<dbReference type="OrthoDB" id="1377352at2"/>
<dbReference type="AlphaFoldDB" id="A0A255Z0U0"/>
<feature type="signal peptide" evidence="4">
    <location>
        <begin position="1"/>
        <end position="18"/>
    </location>
</feature>
<evidence type="ECO:0000256" key="1">
    <source>
        <dbReference type="ARBA" id="ARBA00022729"/>
    </source>
</evidence>
<evidence type="ECO:0008006" key="7">
    <source>
        <dbReference type="Google" id="ProtNLM"/>
    </source>
</evidence>
<evidence type="ECO:0000256" key="4">
    <source>
        <dbReference type="SAM" id="SignalP"/>
    </source>
</evidence>
<evidence type="ECO:0000313" key="6">
    <source>
        <dbReference type="Proteomes" id="UP000216605"/>
    </source>
</evidence>
<gene>
    <name evidence="5" type="ORF">CHU92_11195</name>
</gene>
<dbReference type="InterPro" id="IPR028994">
    <property type="entry name" value="Integrin_alpha_N"/>
</dbReference>
<keyword evidence="3" id="KW-0325">Glycoprotein</keyword>
<feature type="chain" id="PRO_5012626452" description="Integrin" evidence="4">
    <location>
        <begin position="19"/>
        <end position="911"/>
    </location>
</feature>
<dbReference type="SUPFAM" id="SSF50965">
    <property type="entry name" value="Galactose oxidase, central domain"/>
    <property type="match status" value="1"/>
</dbReference>
<dbReference type="InterPro" id="IPR011043">
    <property type="entry name" value="Gal_Oxase/kelch_b-propeller"/>
</dbReference>